<evidence type="ECO:0000313" key="2">
    <source>
        <dbReference type="Proteomes" id="UP001347796"/>
    </source>
</evidence>
<gene>
    <name evidence="1" type="ORF">SNE40_021169</name>
</gene>
<accession>A0AAN8GAK8</accession>
<name>A0AAN8GAK8_PATCE</name>
<dbReference type="Proteomes" id="UP001347796">
    <property type="component" value="Unassembled WGS sequence"/>
</dbReference>
<protein>
    <submittedName>
        <fullName evidence="1">Uncharacterized protein</fullName>
    </submittedName>
</protein>
<comment type="caution">
    <text evidence="1">The sequence shown here is derived from an EMBL/GenBank/DDBJ whole genome shotgun (WGS) entry which is preliminary data.</text>
</comment>
<dbReference type="AlphaFoldDB" id="A0AAN8GAK8"/>
<evidence type="ECO:0000313" key="1">
    <source>
        <dbReference type="EMBL" id="KAK6167061.1"/>
    </source>
</evidence>
<proteinExistence type="predicted"/>
<keyword evidence="2" id="KW-1185">Reference proteome</keyword>
<organism evidence="1 2">
    <name type="scientific">Patella caerulea</name>
    <name type="common">Rayed Mediterranean limpet</name>
    <dbReference type="NCBI Taxonomy" id="87958"/>
    <lineage>
        <taxon>Eukaryota</taxon>
        <taxon>Metazoa</taxon>
        <taxon>Spiralia</taxon>
        <taxon>Lophotrochozoa</taxon>
        <taxon>Mollusca</taxon>
        <taxon>Gastropoda</taxon>
        <taxon>Patellogastropoda</taxon>
        <taxon>Patelloidea</taxon>
        <taxon>Patellidae</taxon>
        <taxon>Patella</taxon>
    </lineage>
</organism>
<sequence>MASSKISEVSVGVTLPLGGTENGQPEILLRAGYLGLKRKMALKMTLREWSIVVGRFKRYLTSPKPKKFDINNDLQCELGTARQVVLLRKNGRQMVLPEKTFSELTAVTKVKKSFKRGRYQVFGCALGKAGIDASDWDLLKSSQTWYNTPDECISAAEKEGWD</sequence>
<reference evidence="1 2" key="1">
    <citation type="submission" date="2024-01" db="EMBL/GenBank/DDBJ databases">
        <title>The genome of the rayed Mediterranean limpet Patella caerulea (Linnaeus, 1758).</title>
        <authorList>
            <person name="Anh-Thu Weber A."/>
            <person name="Halstead-Nussloch G."/>
        </authorList>
    </citation>
    <scope>NUCLEOTIDE SEQUENCE [LARGE SCALE GENOMIC DNA]</scope>
    <source>
        <strain evidence="1">AATW-2023a</strain>
        <tissue evidence="1">Whole specimen</tissue>
    </source>
</reference>
<dbReference type="EMBL" id="JAZGQO010000018">
    <property type="protein sequence ID" value="KAK6167061.1"/>
    <property type="molecule type" value="Genomic_DNA"/>
</dbReference>